<keyword evidence="5" id="KW-0539">Nucleus</keyword>
<name>A0A5B7ILP1_PORTR</name>
<evidence type="ECO:0000313" key="7">
    <source>
        <dbReference type="EMBL" id="MPC82616.1"/>
    </source>
</evidence>
<evidence type="ECO:0000256" key="3">
    <source>
        <dbReference type="ARBA" id="ARBA00022782"/>
    </source>
</evidence>
<dbReference type="PANTHER" id="PTHR19290">
    <property type="entry name" value="BASIC HELIX-LOOP-HELIX PROTEIN NEUROGENIN-RELATED"/>
    <property type="match status" value="1"/>
</dbReference>
<dbReference type="PROSITE" id="PS50888">
    <property type="entry name" value="BHLH"/>
    <property type="match status" value="1"/>
</dbReference>
<dbReference type="Pfam" id="PF00010">
    <property type="entry name" value="HLH"/>
    <property type="match status" value="1"/>
</dbReference>
<keyword evidence="2" id="KW-0217">Developmental protein</keyword>
<keyword evidence="8" id="KW-1185">Reference proteome</keyword>
<dbReference type="InterPro" id="IPR050359">
    <property type="entry name" value="bHLH_transcription_factors"/>
</dbReference>
<dbReference type="GO" id="GO:0005634">
    <property type="term" value="C:nucleus"/>
    <property type="evidence" value="ECO:0007669"/>
    <property type="project" value="UniProtKB-SubCell"/>
</dbReference>
<dbReference type="SUPFAM" id="SSF47459">
    <property type="entry name" value="HLH, helix-loop-helix DNA-binding domain"/>
    <property type="match status" value="1"/>
</dbReference>
<gene>
    <name evidence="7" type="primary">amos_4</name>
    <name evidence="7" type="ORF">E2C01_077291</name>
</gene>
<evidence type="ECO:0000256" key="1">
    <source>
        <dbReference type="ARBA" id="ARBA00004123"/>
    </source>
</evidence>
<dbReference type="PANTHER" id="PTHR19290:SF162">
    <property type="entry name" value="TRANSCRIPTION FACTOR ATOH7"/>
    <property type="match status" value="1"/>
</dbReference>
<proteinExistence type="predicted"/>
<feature type="domain" description="BHLH" evidence="6">
    <location>
        <begin position="53"/>
        <end position="103"/>
    </location>
</feature>
<dbReference type="GO" id="GO:0070888">
    <property type="term" value="F:E-box binding"/>
    <property type="evidence" value="ECO:0007669"/>
    <property type="project" value="TreeGrafter"/>
</dbReference>
<organism evidence="7 8">
    <name type="scientific">Portunus trituberculatus</name>
    <name type="common">Swimming crab</name>
    <name type="synonym">Neptunus trituberculatus</name>
    <dbReference type="NCBI Taxonomy" id="210409"/>
    <lineage>
        <taxon>Eukaryota</taxon>
        <taxon>Metazoa</taxon>
        <taxon>Ecdysozoa</taxon>
        <taxon>Arthropoda</taxon>
        <taxon>Crustacea</taxon>
        <taxon>Multicrustacea</taxon>
        <taxon>Malacostraca</taxon>
        <taxon>Eumalacostraca</taxon>
        <taxon>Eucarida</taxon>
        <taxon>Decapoda</taxon>
        <taxon>Pleocyemata</taxon>
        <taxon>Brachyura</taxon>
        <taxon>Eubrachyura</taxon>
        <taxon>Portunoidea</taxon>
        <taxon>Portunidae</taxon>
        <taxon>Portuninae</taxon>
        <taxon>Portunus</taxon>
    </lineage>
</organism>
<comment type="caution">
    <text evidence="7">The sequence shown here is derived from an EMBL/GenBank/DDBJ whole genome shotgun (WGS) entry which is preliminary data.</text>
</comment>
<accession>A0A5B7ILP1</accession>
<dbReference type="Proteomes" id="UP000324222">
    <property type="component" value="Unassembled WGS sequence"/>
</dbReference>
<dbReference type="GO" id="GO:0046983">
    <property type="term" value="F:protein dimerization activity"/>
    <property type="evidence" value="ECO:0007669"/>
    <property type="project" value="InterPro"/>
</dbReference>
<evidence type="ECO:0000259" key="6">
    <source>
        <dbReference type="PROSITE" id="PS50888"/>
    </source>
</evidence>
<comment type="subcellular location">
    <subcellularLocation>
        <location evidence="1">Nucleus</location>
    </subcellularLocation>
</comment>
<dbReference type="GO" id="GO:0061564">
    <property type="term" value="P:axon development"/>
    <property type="evidence" value="ECO:0007669"/>
    <property type="project" value="TreeGrafter"/>
</dbReference>
<dbReference type="GO" id="GO:0007423">
    <property type="term" value="P:sensory organ development"/>
    <property type="evidence" value="ECO:0007669"/>
    <property type="project" value="TreeGrafter"/>
</dbReference>
<dbReference type="InterPro" id="IPR036638">
    <property type="entry name" value="HLH_DNA-bd_sf"/>
</dbReference>
<dbReference type="GO" id="GO:0000981">
    <property type="term" value="F:DNA-binding transcription factor activity, RNA polymerase II-specific"/>
    <property type="evidence" value="ECO:0007669"/>
    <property type="project" value="TreeGrafter"/>
</dbReference>
<dbReference type="AlphaFoldDB" id="A0A5B7ILP1"/>
<protein>
    <submittedName>
        <fullName evidence="7">Basic helix-loop-helix transcription factor amos</fullName>
    </submittedName>
</protein>
<reference evidence="7 8" key="1">
    <citation type="submission" date="2019-05" db="EMBL/GenBank/DDBJ databases">
        <title>Another draft genome of Portunus trituberculatus and its Hox gene families provides insights of decapod evolution.</title>
        <authorList>
            <person name="Jeong J.-H."/>
            <person name="Song I."/>
            <person name="Kim S."/>
            <person name="Choi T."/>
            <person name="Kim D."/>
            <person name="Ryu S."/>
            <person name="Kim W."/>
        </authorList>
    </citation>
    <scope>NUCLEOTIDE SEQUENCE [LARGE SCALE GENOMIC DNA]</scope>
    <source>
        <tissue evidence="7">Muscle</tissue>
    </source>
</reference>
<keyword evidence="3" id="KW-0221">Differentiation</keyword>
<dbReference type="GO" id="GO:0045944">
    <property type="term" value="P:positive regulation of transcription by RNA polymerase II"/>
    <property type="evidence" value="ECO:0007669"/>
    <property type="project" value="TreeGrafter"/>
</dbReference>
<evidence type="ECO:0000256" key="2">
    <source>
        <dbReference type="ARBA" id="ARBA00022473"/>
    </source>
</evidence>
<sequence>MLLSAPSRLATVMERINTGQEDSAAGLYPRPIARQSQVSLMTYLSAAEGQRKQRRKAANDRERRRMTRINVAFERLRTRLPHTPHRLSKHDILQMALSYISELCSLLEVSQTGKWQSHVSVEFMMPCTPLVPKAR</sequence>
<evidence type="ECO:0000256" key="4">
    <source>
        <dbReference type="ARBA" id="ARBA00022902"/>
    </source>
</evidence>
<dbReference type="SMART" id="SM00353">
    <property type="entry name" value="HLH"/>
    <property type="match status" value="1"/>
</dbReference>
<keyword evidence="4" id="KW-0524">Neurogenesis</keyword>
<evidence type="ECO:0000313" key="8">
    <source>
        <dbReference type="Proteomes" id="UP000324222"/>
    </source>
</evidence>
<evidence type="ECO:0000256" key="5">
    <source>
        <dbReference type="ARBA" id="ARBA00023242"/>
    </source>
</evidence>
<dbReference type="OrthoDB" id="6365964at2759"/>
<dbReference type="InterPro" id="IPR011598">
    <property type="entry name" value="bHLH_dom"/>
</dbReference>
<dbReference type="Gene3D" id="4.10.280.10">
    <property type="entry name" value="Helix-loop-helix DNA-binding domain"/>
    <property type="match status" value="1"/>
</dbReference>
<dbReference type="EMBL" id="VSRR010060277">
    <property type="protein sequence ID" value="MPC82616.1"/>
    <property type="molecule type" value="Genomic_DNA"/>
</dbReference>